<proteinExistence type="predicted"/>
<gene>
    <name evidence="2" type="ORF">HMPREF0536_10056</name>
    <name evidence="1" type="ORF">HMPREF0536_10079</name>
</gene>
<dbReference type="RefSeq" id="WP_003666948.1">
    <property type="nucleotide sequence ID" value="NZ_ACGX02000002.1"/>
</dbReference>
<dbReference type="AlphaFoldDB" id="A0A828RH52"/>
<reference evidence="1 3" key="1">
    <citation type="submission" date="2011-01" db="EMBL/GenBank/DDBJ databases">
        <authorList>
            <person name="Muzny D."/>
            <person name="Qin X."/>
            <person name="Buhay C."/>
            <person name="Dugan-Rocha S."/>
            <person name="Ding Y."/>
            <person name="Chen G."/>
            <person name="Hawes A."/>
            <person name="Holder M."/>
            <person name="Jhangiani S."/>
            <person name="Johnson A."/>
            <person name="Khan Z."/>
            <person name="Li Z."/>
            <person name="Liu W."/>
            <person name="Liu X."/>
            <person name="Perez L."/>
            <person name="Shen H."/>
            <person name="Wang Q."/>
            <person name="Watt J."/>
            <person name="Xi L."/>
            <person name="Xin Y."/>
            <person name="Zhou J."/>
            <person name="Deng J."/>
            <person name="Jiang H."/>
            <person name="Liu Y."/>
            <person name="Qu J."/>
            <person name="Song X.-Z."/>
            <person name="Zhang L."/>
            <person name="Villasana D."/>
            <person name="Johnson A."/>
            <person name="Liu J."/>
            <person name="Liyanage D."/>
            <person name="Lorensuhewa L."/>
            <person name="Robinson T."/>
            <person name="Song A."/>
            <person name="Song B.-B."/>
            <person name="Dinh H."/>
            <person name="Thornton R."/>
            <person name="Coyle M."/>
            <person name="Francisco L."/>
            <person name="Jackson L."/>
            <person name="Javaid M."/>
            <person name="Korchina V."/>
            <person name="Kovar C."/>
            <person name="Mata R."/>
            <person name="Mathew T."/>
            <person name="Ngo R."/>
            <person name="Nguyen L."/>
            <person name="Nguyen N."/>
            <person name="Okwuonu G."/>
            <person name="Ongeri F."/>
            <person name="Pham C."/>
            <person name="Simmons D."/>
            <person name="Wilczek-Boney K."/>
            <person name="Hale W."/>
            <person name="Jakkamsetti A."/>
            <person name="Pham P."/>
            <person name="Ruth R."/>
            <person name="San Lucas F."/>
            <person name="Warren J."/>
            <person name="Zhang J."/>
            <person name="Zhao Z."/>
            <person name="Zhou C."/>
            <person name="Zhu D."/>
            <person name="Lee S."/>
            <person name="Bess C."/>
            <person name="Blankenburg K."/>
            <person name="Forbes L."/>
            <person name="Fu Q."/>
            <person name="Gubbala S."/>
            <person name="Hirani K."/>
            <person name="Jayaseelan J.C."/>
            <person name="Lara F."/>
            <person name="Munidasa M."/>
            <person name="Palculict T."/>
            <person name="Patil S."/>
            <person name="Pu L.-L."/>
            <person name="Saada N."/>
            <person name="Tang L."/>
            <person name="Weissenberger G."/>
            <person name="Zhu Y."/>
            <person name="Hemphill L."/>
            <person name="Shang Y."/>
            <person name="Youmans B."/>
            <person name="Ayvaz T."/>
            <person name="Ross M."/>
            <person name="Santibanez J."/>
            <person name="Aqrawi P."/>
            <person name="Gross S."/>
            <person name="Joshi V."/>
            <person name="Fowler G."/>
            <person name="Nazareth L."/>
            <person name="Reid J."/>
            <person name="Worley K."/>
            <person name="Petrosino J."/>
            <person name="Highlander S."/>
            <person name="Gibbs R."/>
        </authorList>
    </citation>
    <scope>NUCLEOTIDE SEQUENCE [LARGE SCALE GENOMIC DNA]</scope>
    <source>
        <strain evidence="1 3">MM4-1A</strain>
    </source>
</reference>
<comment type="caution">
    <text evidence="1">The sequence shown here is derived from an EMBL/GenBank/DDBJ whole genome shotgun (WGS) entry which is preliminary data.</text>
</comment>
<organism evidence="1 3">
    <name type="scientific">Limosilactobacillus reuteri MM4-1A</name>
    <dbReference type="NCBI Taxonomy" id="548485"/>
    <lineage>
        <taxon>Bacteria</taxon>
        <taxon>Bacillati</taxon>
        <taxon>Bacillota</taxon>
        <taxon>Bacilli</taxon>
        <taxon>Lactobacillales</taxon>
        <taxon>Lactobacillaceae</taxon>
        <taxon>Limosilactobacillus</taxon>
    </lineage>
</organism>
<protein>
    <submittedName>
        <fullName evidence="1">Uncharacterized protein</fullName>
    </submittedName>
</protein>
<sequence>MWNVIGTGLVAGLIASMTNILIAHLSNRTQRETTKMLNLEKTNEVTLEWNNETRDLISKFVKACFQTHQVYNATDGLVGRFSEAIKSNSNDRVFDNITEDAKAAIKKANQTSSELYALQAQIRMHLYDDHDYLVTDINNQIEKVIENLESNRSLPAKEIDDLVDLSREYFSIQWERIKKENVR</sequence>
<dbReference type="EMBL" id="ACGX02000002">
    <property type="protein sequence ID" value="EGC16028.1"/>
    <property type="molecule type" value="Genomic_DNA"/>
</dbReference>
<evidence type="ECO:0000313" key="3">
    <source>
        <dbReference type="Proteomes" id="UP000004335"/>
    </source>
</evidence>
<dbReference type="Proteomes" id="UP000004335">
    <property type="component" value="Unassembled WGS sequence"/>
</dbReference>
<accession>A0A828RH52</accession>
<dbReference type="EMBL" id="ACGX02000003">
    <property type="protein sequence ID" value="EGC15900.1"/>
    <property type="molecule type" value="Genomic_DNA"/>
</dbReference>
<evidence type="ECO:0000313" key="1">
    <source>
        <dbReference type="EMBL" id="EGC15900.1"/>
    </source>
</evidence>
<name>A0A828RH52_LIMRT</name>
<evidence type="ECO:0000313" key="2">
    <source>
        <dbReference type="EMBL" id="EGC16028.1"/>
    </source>
</evidence>